<dbReference type="InterPro" id="IPR003961">
    <property type="entry name" value="FN3_dom"/>
</dbReference>
<comment type="subcellular location">
    <subcellularLocation>
        <location evidence="1">Membrane</location>
        <topology evidence="1">Single-pass type I membrane protein</topology>
    </subcellularLocation>
</comment>
<evidence type="ECO:0000256" key="15">
    <source>
        <dbReference type="SAM" id="SignalP"/>
    </source>
</evidence>
<dbReference type="InterPro" id="IPR029021">
    <property type="entry name" value="Prot-tyrosine_phosphatase-like"/>
</dbReference>
<feature type="domain" description="Tyrosine-protein phosphatase" evidence="16">
    <location>
        <begin position="1218"/>
        <end position="1476"/>
    </location>
</feature>
<feature type="compositionally biased region" description="Polar residues" evidence="14">
    <location>
        <begin position="863"/>
        <end position="873"/>
    </location>
</feature>
<dbReference type="InterPro" id="IPR000387">
    <property type="entry name" value="Tyr_Pase_dom"/>
</dbReference>
<dbReference type="Gene3D" id="3.90.190.10">
    <property type="entry name" value="Protein tyrosine phosphatase superfamily"/>
    <property type="match status" value="2"/>
</dbReference>
<dbReference type="InterPro" id="IPR050348">
    <property type="entry name" value="Protein-Tyr_Phosphatase"/>
</dbReference>
<evidence type="ECO:0000256" key="9">
    <source>
        <dbReference type="ARBA" id="ARBA00022989"/>
    </source>
</evidence>
<evidence type="ECO:0000256" key="3">
    <source>
        <dbReference type="ARBA" id="ARBA00013064"/>
    </source>
</evidence>
<sequence length="1513" mass="167983">METTGFWLLLAAHFILICQQAEGYGYRNQRKFSEDIDWSYAGTLNQNNWAKKFPSCSNAKQSPINIEQNLAQVKLQYQKLSFDGWENLTTNRTTIKNDGKTVTVNVDGDFYVSGAGLRSKVKVGCITFHWGCCNASSEGSEHSLNGVKYPLEMQIYCYDPLRFDSLDESIKAGGRITALAVLFEISTEDNMNYAAIIEGINSVSRYGKSAKVSPFTLQGLLPNSTEKYFIYNGSLTTPPCGEIVEWIIFKNTVAISDDQLVMFCEVMTMQQAGYVMLMDYLQNNYREQQEQFMGLVFSSYTGTEEIFTRVCSSEPENIQVAPHNLSSLLVTWERPRAVYDSSIDKYSVNYRLASTEDAVSSEYLTDGDQDVGAILDDLLANTSYMIQVVAVCSNGLYGRSSNPLMVVMPIDNPENALDPASYEYSNEVKYDLDLTWDEIGQTKDHDLDWSATNLQRTTTSESPFLLLPTIRITTVESGHRKVTKDPLPPLRATQSGQVLSNSEVMQQHSTSMWSPEMTLPPETKGRANFNANALFNLTKTTKENSLYTTTAPLHRTIKIDGVHGGITLNGKGKIKGGISTTAPTVTTSKADYINRGLSQQDYSGKVTTTTPTITSAKTKEGNVSQSGNTATNVMSHISNVSSTTSSSTSFIQTKTDPRLAHPTNKDNTTDRSLSTKPRGIPEIQTESSTSKPSSSPTKTSVQLSRILVQTTKPLSNATASAIMESWFSVSSVLTPSPTASPTTLASEGQVIDTSTSASGSGLFPDSQEGIDQEWDMVQTSTSGESMLPYSMNVISSASPSSSSEAGQNPDDLDEHSSAFYFESESSNALGFEVGDTTTEAVTSASHWSLGREEGSSSGQSESLYDNETSSDFSISEHTERELTEEEPVADASNSSHESRVGSIREQERKAVVPLAVISTLTVLGLIALICVLVYWRLCFQSAHFYIHDSCSTRVITAPDTAISGNMHTSFCVYLSLCVSQGFKKPRLYIAAQGPVRSSIEDFWRMIWEQNICIIVLISNLVEKGCRIYDQYWPLEVQEEYGSFLVTVKSTKVLAYYTQRTFTIRKIQVKKSSQKGRAKEGANERTVTQYHYTQWPDTGVPDLALPFLCFIRKSSRARTDDMGPLMVHCRAGVGRTGTYIVLDSMLTQIQNEGSVNIMGFLKHIQTQRKCLVQTEEQYVFIHNALVEAILSGETEVAVAQLHTYVDKLMTPGPDGGTGMDKQFKMVCYTNLKHCDYSTALQDCNHNKNRNCSVIPIERSRVHLPTTAGETSDYINASYIAGYRHTKEFIITQKPLPVTIKDFWTMIWDHNAQVILSLPGVRNQAEPFVFWPYKGQLISYEMFTVTQKSETHVCLSNEDLLVVQDYILKATKDDYVLEVRHYRAPNWPNPDSPLISTFELFKLMKEEILTEDSPTVVHDNVGGFTAGLFCALSSLTRQLDAEASVDVFQVARLMNLMRPGTFNNIEQYQFLYKAMLSLIGTQEDKKTQSFDANGTIVTETTSMAESIESLVPTNK</sequence>
<dbReference type="InterPro" id="IPR001148">
    <property type="entry name" value="CA_dom"/>
</dbReference>
<dbReference type="OMA" id="CYEAHQF"/>
<organism evidence="20 21">
    <name type="scientific">Astatotilapia calliptera</name>
    <name type="common">Eastern happy</name>
    <name type="synonym">Chromis callipterus</name>
    <dbReference type="NCBI Taxonomy" id="8154"/>
    <lineage>
        <taxon>Eukaryota</taxon>
        <taxon>Metazoa</taxon>
        <taxon>Chordata</taxon>
        <taxon>Craniata</taxon>
        <taxon>Vertebrata</taxon>
        <taxon>Euteleostomi</taxon>
        <taxon>Actinopterygii</taxon>
        <taxon>Neopterygii</taxon>
        <taxon>Teleostei</taxon>
        <taxon>Neoteleostei</taxon>
        <taxon>Acanthomorphata</taxon>
        <taxon>Ovalentaria</taxon>
        <taxon>Cichlomorphae</taxon>
        <taxon>Cichliformes</taxon>
        <taxon>Cichlidae</taxon>
        <taxon>African cichlids</taxon>
        <taxon>Pseudocrenilabrinae</taxon>
        <taxon>Haplochromini</taxon>
        <taxon>Astatotilapia</taxon>
    </lineage>
</organism>
<reference evidence="20" key="2">
    <citation type="submission" date="2025-08" db="UniProtKB">
        <authorList>
            <consortium name="Ensembl"/>
        </authorList>
    </citation>
    <scope>IDENTIFICATION</scope>
</reference>
<evidence type="ECO:0000256" key="12">
    <source>
        <dbReference type="ARBA" id="ARBA00023180"/>
    </source>
</evidence>
<evidence type="ECO:0000256" key="5">
    <source>
        <dbReference type="ARBA" id="ARBA00022729"/>
    </source>
</evidence>
<dbReference type="OrthoDB" id="429145at2759"/>
<dbReference type="SUPFAM" id="SSF49265">
    <property type="entry name" value="Fibronectin type III"/>
    <property type="match status" value="1"/>
</dbReference>
<dbReference type="Ensembl" id="ENSACLT00000027777.2">
    <property type="protein sequence ID" value="ENSACLP00000027142.2"/>
    <property type="gene ID" value="ENSACLG00000018414.2"/>
</dbReference>
<keyword evidence="5 15" id="KW-0732">Signal</keyword>
<dbReference type="Proteomes" id="UP000265100">
    <property type="component" value="Chromosome 7"/>
</dbReference>
<dbReference type="SMART" id="SM01057">
    <property type="entry name" value="Carb_anhydrase"/>
    <property type="match status" value="1"/>
</dbReference>
<keyword evidence="6" id="KW-0677">Repeat</keyword>
<keyword evidence="10" id="KW-0472">Membrane</keyword>
<dbReference type="Gene3D" id="2.60.40.10">
    <property type="entry name" value="Immunoglobulins"/>
    <property type="match status" value="1"/>
</dbReference>
<keyword evidence="4" id="KW-0812">Transmembrane</keyword>
<feature type="compositionally biased region" description="Basic and acidic residues" evidence="14">
    <location>
        <begin position="655"/>
        <end position="669"/>
    </location>
</feature>
<evidence type="ECO:0000259" key="16">
    <source>
        <dbReference type="PROSITE" id="PS50055"/>
    </source>
</evidence>
<evidence type="ECO:0000256" key="2">
    <source>
        <dbReference type="ARBA" id="ARBA00006246"/>
    </source>
</evidence>
<dbReference type="Pfam" id="PF00102">
    <property type="entry name" value="Y_phosphatase"/>
    <property type="match status" value="2"/>
</dbReference>
<comment type="catalytic activity">
    <reaction evidence="13">
        <text>O-phospho-L-tyrosyl-[protein] + H2O = L-tyrosyl-[protein] + phosphate</text>
        <dbReference type="Rhea" id="RHEA:10684"/>
        <dbReference type="Rhea" id="RHEA-COMP:10136"/>
        <dbReference type="Rhea" id="RHEA-COMP:20101"/>
        <dbReference type="ChEBI" id="CHEBI:15377"/>
        <dbReference type="ChEBI" id="CHEBI:43474"/>
        <dbReference type="ChEBI" id="CHEBI:46858"/>
        <dbReference type="ChEBI" id="CHEBI:61978"/>
        <dbReference type="EC" id="3.1.3.48"/>
    </reaction>
</comment>
<proteinExistence type="inferred from homology"/>
<evidence type="ECO:0000259" key="18">
    <source>
        <dbReference type="PROSITE" id="PS50853"/>
    </source>
</evidence>
<dbReference type="CDD" id="cd03122">
    <property type="entry name" value="alpha_CARP_receptor_like"/>
    <property type="match status" value="1"/>
</dbReference>
<dbReference type="PROSITE" id="PS51144">
    <property type="entry name" value="ALPHA_CA_2"/>
    <property type="match status" value="1"/>
</dbReference>
<dbReference type="Pfam" id="PF00194">
    <property type="entry name" value="Carb_anhydrase"/>
    <property type="match status" value="1"/>
</dbReference>
<dbReference type="CDD" id="cd00063">
    <property type="entry name" value="FN3"/>
    <property type="match status" value="1"/>
</dbReference>
<keyword evidence="8" id="KW-0904">Protein phosphatase</keyword>
<dbReference type="SUPFAM" id="SSF51069">
    <property type="entry name" value="Carbonic anhydrase"/>
    <property type="match status" value="1"/>
</dbReference>
<dbReference type="FunFam" id="3.90.190.10:FF:000271">
    <property type="entry name" value="Protein tyrosine phosphatase, receptor-type, Z polypeptide 1a"/>
    <property type="match status" value="1"/>
</dbReference>
<evidence type="ECO:0000313" key="20">
    <source>
        <dbReference type="Ensembl" id="ENSACLP00000027142.2"/>
    </source>
</evidence>
<reference evidence="20" key="3">
    <citation type="submission" date="2025-09" db="UniProtKB">
        <authorList>
            <consortium name="Ensembl"/>
        </authorList>
    </citation>
    <scope>IDENTIFICATION</scope>
</reference>
<dbReference type="EC" id="3.1.3.48" evidence="3"/>
<evidence type="ECO:0000256" key="13">
    <source>
        <dbReference type="ARBA" id="ARBA00051722"/>
    </source>
</evidence>
<protein>
    <recommendedName>
        <fullName evidence="3">protein-tyrosine-phosphatase</fullName>
        <ecNumber evidence="3">3.1.3.48</ecNumber>
    </recommendedName>
</protein>
<dbReference type="Pfam" id="PF00041">
    <property type="entry name" value="fn3"/>
    <property type="match status" value="1"/>
</dbReference>
<dbReference type="SMART" id="SM00060">
    <property type="entry name" value="FN3"/>
    <property type="match status" value="1"/>
</dbReference>
<evidence type="ECO:0000256" key="6">
    <source>
        <dbReference type="ARBA" id="ARBA00022737"/>
    </source>
</evidence>
<dbReference type="PANTHER" id="PTHR19134:SF461">
    <property type="entry name" value="RECEPTOR-TYPE TYROSINE-PROTEIN PHOSPHATASE ZETA"/>
    <property type="match status" value="1"/>
</dbReference>
<dbReference type="PANTHER" id="PTHR19134">
    <property type="entry name" value="RECEPTOR-TYPE TYROSINE-PROTEIN PHOSPHATASE"/>
    <property type="match status" value="1"/>
</dbReference>
<evidence type="ECO:0000259" key="19">
    <source>
        <dbReference type="PROSITE" id="PS51144"/>
    </source>
</evidence>
<feature type="domain" description="Tyrosine specific protein phosphatases" evidence="17">
    <location>
        <begin position="1104"/>
        <end position="1178"/>
    </location>
</feature>
<feature type="compositionally biased region" description="Polar residues" evidence="14">
    <location>
        <begin position="621"/>
        <end position="640"/>
    </location>
</feature>
<dbReference type="InterPro" id="IPR000242">
    <property type="entry name" value="PTP_cat"/>
</dbReference>
<evidence type="ECO:0000256" key="7">
    <source>
        <dbReference type="ARBA" id="ARBA00022801"/>
    </source>
</evidence>
<evidence type="ECO:0000259" key="17">
    <source>
        <dbReference type="PROSITE" id="PS50056"/>
    </source>
</evidence>
<feature type="region of interest" description="Disordered" evidence="14">
    <location>
        <begin position="740"/>
        <end position="767"/>
    </location>
</feature>
<dbReference type="SMART" id="SM00194">
    <property type="entry name" value="PTPc"/>
    <property type="match status" value="2"/>
</dbReference>
<accession>A0A3P8QDE7</accession>
<dbReference type="PROSITE" id="PS50056">
    <property type="entry name" value="TYR_PHOSPHATASE_2"/>
    <property type="match status" value="2"/>
</dbReference>
<keyword evidence="11" id="KW-1015">Disulfide bond</keyword>
<feature type="domain" description="Fibronectin type-III" evidence="18">
    <location>
        <begin position="314"/>
        <end position="411"/>
    </location>
</feature>
<evidence type="ECO:0000256" key="11">
    <source>
        <dbReference type="ARBA" id="ARBA00023157"/>
    </source>
</evidence>
<dbReference type="SMART" id="SM00404">
    <property type="entry name" value="PTPc_motif"/>
    <property type="match status" value="2"/>
</dbReference>
<keyword evidence="12" id="KW-0325">Glycoprotein</keyword>
<dbReference type="PROSITE" id="PS50853">
    <property type="entry name" value="FN3"/>
    <property type="match status" value="1"/>
</dbReference>
<feature type="domain" description="Alpha-carbonic anhydrase" evidence="19">
    <location>
        <begin position="36"/>
        <end position="300"/>
    </location>
</feature>
<evidence type="ECO:0000256" key="10">
    <source>
        <dbReference type="ARBA" id="ARBA00023136"/>
    </source>
</evidence>
<feature type="compositionally biased region" description="Low complexity" evidence="14">
    <location>
        <begin position="687"/>
        <end position="700"/>
    </location>
</feature>
<dbReference type="PROSITE" id="PS00383">
    <property type="entry name" value="TYR_PHOSPHATASE_1"/>
    <property type="match status" value="1"/>
</dbReference>
<dbReference type="InterPro" id="IPR036398">
    <property type="entry name" value="CA_dom_sf"/>
</dbReference>
<feature type="region of interest" description="Disordered" evidence="14">
    <location>
        <begin position="603"/>
        <end position="702"/>
    </location>
</feature>
<dbReference type="InterPro" id="IPR013783">
    <property type="entry name" value="Ig-like_fold"/>
</dbReference>
<comment type="similarity">
    <text evidence="2">Belongs to the protein-tyrosine phosphatase family. Receptor class 5 subfamily.</text>
</comment>
<feature type="compositionally biased region" description="Low complexity" evidence="14">
    <location>
        <begin position="605"/>
        <end position="616"/>
    </location>
</feature>
<keyword evidence="9" id="KW-1133">Transmembrane helix</keyword>
<dbReference type="Bgee" id="ENSACLG00000018414">
    <property type="expression patterns" value="Expressed in anal fin and 3 other cell types or tissues"/>
</dbReference>
<dbReference type="InterPro" id="IPR003595">
    <property type="entry name" value="Tyr_Pase_cat"/>
</dbReference>
<dbReference type="PRINTS" id="PR00700">
    <property type="entry name" value="PRTYPHPHTASE"/>
</dbReference>
<dbReference type="InterPro" id="IPR016130">
    <property type="entry name" value="Tyr_Pase_AS"/>
</dbReference>
<feature type="domain" description="Tyrosine specific protein phosphatases" evidence="17">
    <location>
        <begin position="1393"/>
        <end position="1467"/>
    </location>
</feature>
<dbReference type="PROSITE" id="PS50055">
    <property type="entry name" value="TYR_PHOSPHATASE_PTP"/>
    <property type="match status" value="2"/>
</dbReference>
<dbReference type="InterPro" id="IPR041887">
    <property type="entry name" value="Alpha_CARP_receptor-type"/>
</dbReference>
<evidence type="ECO:0000313" key="21">
    <source>
        <dbReference type="Proteomes" id="UP000265100"/>
    </source>
</evidence>
<dbReference type="InterPro" id="IPR036116">
    <property type="entry name" value="FN3_sf"/>
</dbReference>
<dbReference type="SUPFAM" id="SSF52799">
    <property type="entry name" value="(Phosphotyrosine protein) phosphatases II"/>
    <property type="match status" value="2"/>
</dbReference>
<feature type="domain" description="Tyrosine-protein phosphatase" evidence="16">
    <location>
        <begin position="952"/>
        <end position="1187"/>
    </location>
</feature>
<evidence type="ECO:0000256" key="1">
    <source>
        <dbReference type="ARBA" id="ARBA00004479"/>
    </source>
</evidence>
<evidence type="ECO:0000256" key="4">
    <source>
        <dbReference type="ARBA" id="ARBA00022692"/>
    </source>
</evidence>
<feature type="region of interest" description="Disordered" evidence="14">
    <location>
        <begin position="793"/>
        <end position="814"/>
    </location>
</feature>
<feature type="chain" id="PRO_5044262492" description="protein-tyrosine-phosphatase" evidence="15">
    <location>
        <begin position="24"/>
        <end position="1513"/>
    </location>
</feature>
<dbReference type="STRING" id="8154.ENSACLP00000027142"/>
<evidence type="ECO:0000256" key="14">
    <source>
        <dbReference type="SAM" id="MobiDB-lite"/>
    </source>
</evidence>
<keyword evidence="21" id="KW-1185">Reference proteome</keyword>
<feature type="signal peptide" evidence="15">
    <location>
        <begin position="1"/>
        <end position="23"/>
    </location>
</feature>
<name>A0A3P8QDE7_ASTCA</name>
<dbReference type="GO" id="GO:0004725">
    <property type="term" value="F:protein tyrosine phosphatase activity"/>
    <property type="evidence" value="ECO:0007669"/>
    <property type="project" value="UniProtKB-EC"/>
</dbReference>
<evidence type="ECO:0000256" key="8">
    <source>
        <dbReference type="ARBA" id="ARBA00022912"/>
    </source>
</evidence>
<dbReference type="GO" id="GO:0016020">
    <property type="term" value="C:membrane"/>
    <property type="evidence" value="ECO:0007669"/>
    <property type="project" value="UniProtKB-SubCell"/>
</dbReference>
<feature type="region of interest" description="Disordered" evidence="14">
    <location>
        <begin position="842"/>
        <end position="902"/>
    </location>
</feature>
<dbReference type="GeneTree" id="ENSGT00940000155529"/>
<dbReference type="Gene3D" id="3.10.200.10">
    <property type="entry name" value="Alpha carbonic anhydrase"/>
    <property type="match status" value="1"/>
</dbReference>
<keyword evidence="7" id="KW-0378">Hydrolase</keyword>
<reference evidence="20" key="1">
    <citation type="submission" date="2018-05" db="EMBL/GenBank/DDBJ databases">
        <authorList>
            <person name="Datahose"/>
        </authorList>
    </citation>
    <scope>NUCLEOTIDE SEQUENCE</scope>
</reference>